<dbReference type="Proteomes" id="UP000824091">
    <property type="component" value="Unassembled WGS sequence"/>
</dbReference>
<evidence type="ECO:0000313" key="1">
    <source>
        <dbReference type="EMBL" id="HIU27704.1"/>
    </source>
</evidence>
<accession>A0A9D1I4A0</accession>
<protein>
    <submittedName>
        <fullName evidence="1">Uncharacterized protein</fullName>
    </submittedName>
</protein>
<sequence>MAGNQDKDKKASYRKPLSIPEALFVLRSLCTDRKTHDLKRIYDHLKEDGDTTDMSSSGYTLTDEKTPELCADNFDDYQWMEHYDEPLGGKYAALEPVSRYLTGGADFLELFIAYDGVKKRSKK</sequence>
<name>A0A9D1I4A0_9FIRM</name>
<organism evidence="1 2">
    <name type="scientific">Candidatus Fimisoma avicola</name>
    <dbReference type="NCBI Taxonomy" id="2840826"/>
    <lineage>
        <taxon>Bacteria</taxon>
        <taxon>Bacillati</taxon>
        <taxon>Bacillota</taxon>
        <taxon>Clostridia</taxon>
        <taxon>Eubacteriales</taxon>
        <taxon>Candidatus Fimisoma</taxon>
    </lineage>
</organism>
<reference evidence="1" key="2">
    <citation type="journal article" date="2021" name="PeerJ">
        <title>Extensive microbial diversity within the chicken gut microbiome revealed by metagenomics and culture.</title>
        <authorList>
            <person name="Gilroy R."/>
            <person name="Ravi A."/>
            <person name="Getino M."/>
            <person name="Pursley I."/>
            <person name="Horton D.L."/>
            <person name="Alikhan N.F."/>
            <person name="Baker D."/>
            <person name="Gharbi K."/>
            <person name="Hall N."/>
            <person name="Watson M."/>
            <person name="Adriaenssens E.M."/>
            <person name="Foster-Nyarko E."/>
            <person name="Jarju S."/>
            <person name="Secka A."/>
            <person name="Antonio M."/>
            <person name="Oren A."/>
            <person name="Chaudhuri R.R."/>
            <person name="La Ragione R."/>
            <person name="Hildebrand F."/>
            <person name="Pallen M.J."/>
        </authorList>
    </citation>
    <scope>NUCLEOTIDE SEQUENCE</scope>
    <source>
        <strain evidence="1">11300</strain>
    </source>
</reference>
<reference evidence="1" key="1">
    <citation type="submission" date="2020-10" db="EMBL/GenBank/DDBJ databases">
        <authorList>
            <person name="Gilroy R."/>
        </authorList>
    </citation>
    <scope>NUCLEOTIDE SEQUENCE</scope>
    <source>
        <strain evidence="1">11300</strain>
    </source>
</reference>
<evidence type="ECO:0000313" key="2">
    <source>
        <dbReference type="Proteomes" id="UP000824091"/>
    </source>
</evidence>
<dbReference type="AlphaFoldDB" id="A0A9D1I4A0"/>
<dbReference type="EMBL" id="DVMO01000074">
    <property type="protein sequence ID" value="HIU27704.1"/>
    <property type="molecule type" value="Genomic_DNA"/>
</dbReference>
<comment type="caution">
    <text evidence="1">The sequence shown here is derived from an EMBL/GenBank/DDBJ whole genome shotgun (WGS) entry which is preliminary data.</text>
</comment>
<proteinExistence type="predicted"/>
<gene>
    <name evidence="1" type="ORF">IAD16_04945</name>
</gene>